<organism evidence="1 2">
    <name type="scientific">Adineta steineri</name>
    <dbReference type="NCBI Taxonomy" id="433720"/>
    <lineage>
        <taxon>Eukaryota</taxon>
        <taxon>Metazoa</taxon>
        <taxon>Spiralia</taxon>
        <taxon>Gnathifera</taxon>
        <taxon>Rotifera</taxon>
        <taxon>Eurotatoria</taxon>
        <taxon>Bdelloidea</taxon>
        <taxon>Adinetida</taxon>
        <taxon>Adinetidae</taxon>
        <taxon>Adineta</taxon>
    </lineage>
</organism>
<protein>
    <submittedName>
        <fullName evidence="1">Uncharacterized protein</fullName>
    </submittedName>
</protein>
<gene>
    <name evidence="1" type="ORF">OXD698_LOCUS37482</name>
</gene>
<feature type="non-terminal residue" evidence="1">
    <location>
        <position position="1"/>
    </location>
</feature>
<accession>A0A819XRX8</accession>
<dbReference type="EMBL" id="CAJOAZ010006620">
    <property type="protein sequence ID" value="CAF4139898.1"/>
    <property type="molecule type" value="Genomic_DNA"/>
</dbReference>
<sequence>QKRLGNFGGQIYLRAKDLSIGHSSQSIEKTPWLFTPTSETHSGLPGSNLSLNI</sequence>
<dbReference type="Proteomes" id="UP000663844">
    <property type="component" value="Unassembled WGS sequence"/>
</dbReference>
<evidence type="ECO:0000313" key="1">
    <source>
        <dbReference type="EMBL" id="CAF4139898.1"/>
    </source>
</evidence>
<evidence type="ECO:0000313" key="2">
    <source>
        <dbReference type="Proteomes" id="UP000663844"/>
    </source>
</evidence>
<dbReference type="AlphaFoldDB" id="A0A819XRX8"/>
<proteinExistence type="predicted"/>
<name>A0A819XRX8_9BILA</name>
<comment type="caution">
    <text evidence="1">The sequence shown here is derived from an EMBL/GenBank/DDBJ whole genome shotgun (WGS) entry which is preliminary data.</text>
</comment>
<reference evidence="1" key="1">
    <citation type="submission" date="2021-02" db="EMBL/GenBank/DDBJ databases">
        <authorList>
            <person name="Nowell W R."/>
        </authorList>
    </citation>
    <scope>NUCLEOTIDE SEQUENCE</scope>
</reference>